<dbReference type="EMBL" id="MU006723">
    <property type="protein sequence ID" value="KAF2625879.1"/>
    <property type="molecule type" value="Genomic_DNA"/>
</dbReference>
<protein>
    <submittedName>
        <fullName evidence="1">Uncharacterized protein</fullName>
    </submittedName>
</protein>
<dbReference type="Proteomes" id="UP000799754">
    <property type="component" value="Unassembled WGS sequence"/>
</dbReference>
<organism evidence="1 2">
    <name type="scientific">Macroventuria anomochaeta</name>
    <dbReference type="NCBI Taxonomy" id="301207"/>
    <lineage>
        <taxon>Eukaryota</taxon>
        <taxon>Fungi</taxon>
        <taxon>Dikarya</taxon>
        <taxon>Ascomycota</taxon>
        <taxon>Pezizomycotina</taxon>
        <taxon>Dothideomycetes</taxon>
        <taxon>Pleosporomycetidae</taxon>
        <taxon>Pleosporales</taxon>
        <taxon>Pleosporineae</taxon>
        <taxon>Didymellaceae</taxon>
        <taxon>Macroventuria</taxon>
    </lineage>
</organism>
<proteinExistence type="predicted"/>
<name>A0ACB6RVS8_9PLEO</name>
<gene>
    <name evidence="1" type="ORF">BU25DRAFT_105188</name>
</gene>
<keyword evidence="2" id="KW-1185">Reference proteome</keyword>
<reference evidence="1" key="1">
    <citation type="journal article" date="2020" name="Stud. Mycol.">
        <title>101 Dothideomycetes genomes: a test case for predicting lifestyles and emergence of pathogens.</title>
        <authorList>
            <person name="Haridas S."/>
            <person name="Albert R."/>
            <person name="Binder M."/>
            <person name="Bloem J."/>
            <person name="Labutti K."/>
            <person name="Salamov A."/>
            <person name="Andreopoulos B."/>
            <person name="Baker S."/>
            <person name="Barry K."/>
            <person name="Bills G."/>
            <person name="Bluhm B."/>
            <person name="Cannon C."/>
            <person name="Castanera R."/>
            <person name="Culley D."/>
            <person name="Daum C."/>
            <person name="Ezra D."/>
            <person name="Gonzalez J."/>
            <person name="Henrissat B."/>
            <person name="Kuo A."/>
            <person name="Liang C."/>
            <person name="Lipzen A."/>
            <person name="Lutzoni F."/>
            <person name="Magnuson J."/>
            <person name="Mondo S."/>
            <person name="Nolan M."/>
            <person name="Ohm R."/>
            <person name="Pangilinan J."/>
            <person name="Park H.-J."/>
            <person name="Ramirez L."/>
            <person name="Alfaro M."/>
            <person name="Sun H."/>
            <person name="Tritt A."/>
            <person name="Yoshinaga Y."/>
            <person name="Zwiers L.-H."/>
            <person name="Turgeon B."/>
            <person name="Goodwin S."/>
            <person name="Spatafora J."/>
            <person name="Crous P."/>
            <person name="Grigoriev I."/>
        </authorList>
    </citation>
    <scope>NUCLEOTIDE SEQUENCE</scope>
    <source>
        <strain evidence="1">CBS 525.71</strain>
    </source>
</reference>
<evidence type="ECO:0000313" key="2">
    <source>
        <dbReference type="Proteomes" id="UP000799754"/>
    </source>
</evidence>
<sequence length="117" mass="12522">MHPSPQQLLCIAPRAHTCSAPLSAVFDTRALTVSALLSVPHATTFEPHTFVPQCISPYRSSRSSTPLFTAFLTLPTFLSCIGLGHLTPLALGQLASCGFPVSLIHSHMLRRAIACIV</sequence>
<accession>A0ACB6RVS8</accession>
<evidence type="ECO:0000313" key="1">
    <source>
        <dbReference type="EMBL" id="KAF2625879.1"/>
    </source>
</evidence>
<comment type="caution">
    <text evidence="1">The sequence shown here is derived from an EMBL/GenBank/DDBJ whole genome shotgun (WGS) entry which is preliminary data.</text>
</comment>